<accession>A0ABX8CX71</accession>
<proteinExistence type="predicted"/>
<sequence length="163" mass="15820">MRNPVTSMVRGGWGLGVGVLIAALSAGCGSQTDGHAMPETTGTGAATTARATTAPTSAAKETTKVQGGLPAAANGTDLSACSKGNCEIRVDGPTTIPVPGFSRIGGSVKIGEISALSTTASTTVFGLPVSGSTGVGGTIFLNGLTVKIVAVQGSSAVLRLSTS</sequence>
<evidence type="ECO:0000256" key="1">
    <source>
        <dbReference type="SAM" id="MobiDB-lite"/>
    </source>
</evidence>
<reference evidence="2 3" key="1">
    <citation type="submission" date="2021-04" db="EMBL/GenBank/DDBJ databases">
        <title>Nocardia tengchongensis.</title>
        <authorList>
            <person name="Zhuang k."/>
            <person name="Ran Y."/>
            <person name="Li W."/>
        </authorList>
    </citation>
    <scope>NUCLEOTIDE SEQUENCE [LARGE SCALE GENOMIC DNA]</scope>
    <source>
        <strain evidence="2 3">CFH S0057</strain>
    </source>
</reference>
<dbReference type="RefSeq" id="WP_213560562.1">
    <property type="nucleotide sequence ID" value="NZ_JBHYZY010000007.1"/>
</dbReference>
<feature type="region of interest" description="Disordered" evidence="1">
    <location>
        <begin position="31"/>
        <end position="68"/>
    </location>
</feature>
<dbReference type="Proteomes" id="UP000683310">
    <property type="component" value="Chromosome"/>
</dbReference>
<dbReference type="PROSITE" id="PS51257">
    <property type="entry name" value="PROKAR_LIPOPROTEIN"/>
    <property type="match status" value="1"/>
</dbReference>
<dbReference type="EMBL" id="CP074371">
    <property type="protein sequence ID" value="QVI24499.1"/>
    <property type="molecule type" value="Genomic_DNA"/>
</dbReference>
<keyword evidence="3" id="KW-1185">Reference proteome</keyword>
<evidence type="ECO:0000313" key="3">
    <source>
        <dbReference type="Proteomes" id="UP000683310"/>
    </source>
</evidence>
<protein>
    <submittedName>
        <fullName evidence="2">Uncharacterized protein</fullName>
    </submittedName>
</protein>
<name>A0ABX8CX71_9NOCA</name>
<organism evidence="2 3">
    <name type="scientific">Nocardia tengchongensis</name>
    <dbReference type="NCBI Taxonomy" id="2055889"/>
    <lineage>
        <taxon>Bacteria</taxon>
        <taxon>Bacillati</taxon>
        <taxon>Actinomycetota</taxon>
        <taxon>Actinomycetes</taxon>
        <taxon>Mycobacteriales</taxon>
        <taxon>Nocardiaceae</taxon>
        <taxon>Nocardia</taxon>
    </lineage>
</organism>
<evidence type="ECO:0000313" key="2">
    <source>
        <dbReference type="EMBL" id="QVI24499.1"/>
    </source>
</evidence>
<feature type="compositionally biased region" description="Low complexity" evidence="1">
    <location>
        <begin position="40"/>
        <end position="59"/>
    </location>
</feature>
<gene>
    <name evidence="2" type="ORF">KHQ06_18305</name>
</gene>